<feature type="region of interest" description="Disordered" evidence="1">
    <location>
        <begin position="20"/>
        <end position="553"/>
    </location>
</feature>
<feature type="compositionally biased region" description="Basic and acidic residues" evidence="1">
    <location>
        <begin position="484"/>
        <end position="493"/>
    </location>
</feature>
<feature type="compositionally biased region" description="Polar residues" evidence="1">
    <location>
        <begin position="669"/>
        <end position="678"/>
    </location>
</feature>
<feature type="compositionally biased region" description="Low complexity" evidence="1">
    <location>
        <begin position="254"/>
        <end position="268"/>
    </location>
</feature>
<feature type="compositionally biased region" description="Basic and acidic residues" evidence="1">
    <location>
        <begin position="238"/>
        <end position="251"/>
    </location>
</feature>
<dbReference type="EMBL" id="CAKOGP040001557">
    <property type="protein sequence ID" value="CAJ1945957.1"/>
    <property type="molecule type" value="Genomic_DNA"/>
</dbReference>
<feature type="compositionally biased region" description="Basic and acidic residues" evidence="1">
    <location>
        <begin position="398"/>
        <end position="408"/>
    </location>
</feature>
<keyword evidence="3" id="KW-1185">Reference proteome</keyword>
<gene>
    <name evidence="2" type="ORF">CYCCA115_LOCUS10099</name>
</gene>
<feature type="compositionally biased region" description="Low complexity" evidence="1">
    <location>
        <begin position="731"/>
        <end position="743"/>
    </location>
</feature>
<evidence type="ECO:0000313" key="2">
    <source>
        <dbReference type="EMBL" id="CAJ1945957.1"/>
    </source>
</evidence>
<comment type="caution">
    <text evidence="2">The sequence shown here is derived from an EMBL/GenBank/DDBJ whole genome shotgun (WGS) entry which is preliminary data.</text>
</comment>
<feature type="compositionally biased region" description="Basic and acidic residues" evidence="1">
    <location>
        <begin position="813"/>
        <end position="835"/>
    </location>
</feature>
<feature type="compositionally biased region" description="Polar residues" evidence="1">
    <location>
        <begin position="90"/>
        <end position="99"/>
    </location>
</feature>
<feature type="compositionally biased region" description="Basic and acidic residues" evidence="1">
    <location>
        <begin position="652"/>
        <end position="661"/>
    </location>
</feature>
<feature type="compositionally biased region" description="Low complexity" evidence="1">
    <location>
        <begin position="526"/>
        <end position="539"/>
    </location>
</feature>
<dbReference type="Proteomes" id="UP001295423">
    <property type="component" value="Unassembled WGS sequence"/>
</dbReference>
<evidence type="ECO:0000256" key="1">
    <source>
        <dbReference type="SAM" id="MobiDB-lite"/>
    </source>
</evidence>
<reference evidence="2" key="1">
    <citation type="submission" date="2023-08" db="EMBL/GenBank/DDBJ databases">
        <authorList>
            <person name="Audoor S."/>
            <person name="Bilcke G."/>
        </authorList>
    </citation>
    <scope>NUCLEOTIDE SEQUENCE</scope>
</reference>
<protein>
    <submittedName>
        <fullName evidence="2">Uncharacterized protein</fullName>
    </submittedName>
</protein>
<feature type="compositionally biased region" description="Basic and acidic residues" evidence="1">
    <location>
        <begin position="458"/>
        <end position="475"/>
    </location>
</feature>
<sequence>MRRLVQTKQSLGLLTGRLTEDDDVSFDGVSSNQLSTSFANDYDFSENDEDEKSMGDSLYFDESRREEAKMKPANQLTQPPSSGALEGLVFSTQKPNQEQKTAKVDGVPTDKEEPKMKTGKLQKHLRSNGTILKELVFPTMPKQAQKQRTTKVDGASIDKEKEKMKMTEKPVQPPLSNHLKELLFPSGSKHVQKPEEKQLKQSQSSDTLKGWGLKEPHLSHTRPKQGQTQKTAIFDDGPVAKEGKIKTEKQPKPLRSNSSLEELDSSNLPKQAHQIEKQLKQSRSSGTVEEPHSSTLPKQAQGAEKQLKQVWRIGHLEEPVSPTRTTQGLQKQGNQPRSSGDLKDTHSPTTRPRCAPKTEKEGKQPRQSGDVKEPLSPSRPTHGQKKKTLIIDDWPDKEEEKEKKEKQLKQPPFSGDLKGPLSQTRPKQAQETDKQPKQVLSKSEWNESSYPTRPKHSQKIEKYQKKPRSSGDLRKPLPPTQPKPIEKEGEKKKTEKKMKQSRSSITFEELYSLSDKELKKKTAKMSSKSQVNKSLSSSDHVSKKSSNKAASTHALFGGCRDLKSLEGSDHRNQNWNISSNGEDLKLVSGGKEESLRHDALVEKALKRSLAKKRALEALSLSHHRIGREEVAVKGQRSLSGKRYIDALSLASHTKDRTELMARNRRTTTKKSSLDGSSTSDHRRKRSSSVKRPSKSTQCDEKSHRAASGLGHSGHSERSSSVTRKKKDLNRSSHSTTAKRSSSAMKKKKIQGDRSNHVSEYGQRSFSKCRLPEAHRSLSPGSAKQHGGQVPLKMPLNAGDEMISRKLSNMSLHYSEHGSSERSPRVGKDGDKDNNVKRKMHRRNSSSACL</sequence>
<feature type="region of interest" description="Disordered" evidence="1">
    <location>
        <begin position="650"/>
        <end position="765"/>
    </location>
</feature>
<feature type="compositionally biased region" description="Basic and acidic residues" evidence="1">
    <location>
        <begin position="156"/>
        <end position="168"/>
    </location>
</feature>
<organism evidence="2 3">
    <name type="scientific">Cylindrotheca closterium</name>
    <dbReference type="NCBI Taxonomy" id="2856"/>
    <lineage>
        <taxon>Eukaryota</taxon>
        <taxon>Sar</taxon>
        <taxon>Stramenopiles</taxon>
        <taxon>Ochrophyta</taxon>
        <taxon>Bacillariophyta</taxon>
        <taxon>Bacillariophyceae</taxon>
        <taxon>Bacillariophycidae</taxon>
        <taxon>Bacillariales</taxon>
        <taxon>Bacillariaceae</taxon>
        <taxon>Cylindrotheca</taxon>
    </lineage>
</organism>
<feature type="compositionally biased region" description="Polar residues" evidence="1">
    <location>
        <begin position="28"/>
        <end position="39"/>
    </location>
</feature>
<name>A0AAD2FMJ1_9STRA</name>
<feature type="compositionally biased region" description="Basic and acidic residues" evidence="1">
    <location>
        <begin position="61"/>
        <end position="70"/>
    </location>
</feature>
<dbReference type="AlphaFoldDB" id="A0AAD2FMJ1"/>
<feature type="region of interest" description="Disordered" evidence="1">
    <location>
        <begin position="802"/>
        <end position="849"/>
    </location>
</feature>
<evidence type="ECO:0000313" key="3">
    <source>
        <dbReference type="Proteomes" id="UP001295423"/>
    </source>
</evidence>
<feature type="compositionally biased region" description="Polar residues" evidence="1">
    <location>
        <begin position="281"/>
        <end position="298"/>
    </location>
</feature>
<feature type="compositionally biased region" description="Polar residues" evidence="1">
    <location>
        <begin position="322"/>
        <end position="338"/>
    </location>
</feature>
<feature type="compositionally biased region" description="Polar residues" evidence="1">
    <location>
        <begin position="438"/>
        <end position="451"/>
    </location>
</feature>
<feature type="compositionally biased region" description="Basic and acidic residues" evidence="1">
    <location>
        <begin position="356"/>
        <end position="373"/>
    </location>
</feature>
<feature type="compositionally biased region" description="Basic residues" evidence="1">
    <location>
        <begin position="117"/>
        <end position="126"/>
    </location>
</feature>
<feature type="compositionally biased region" description="Basic residues" evidence="1">
    <location>
        <begin position="681"/>
        <end position="693"/>
    </location>
</feature>
<feature type="compositionally biased region" description="Basic and acidic residues" evidence="1">
    <location>
        <begin position="100"/>
        <end position="116"/>
    </location>
</feature>
<accession>A0AAD2FMJ1</accession>
<proteinExistence type="predicted"/>